<feature type="transmembrane region" description="Helical" evidence="1">
    <location>
        <begin position="67"/>
        <end position="87"/>
    </location>
</feature>
<sequence length="91" mass="10080">MIDASLLRKRRFCNLTDDIGMRISPSSTLLGIRKKNMHSKSENLEVPPGGVDFLRGAQASSARRASWAVYAILAWILQVAFVPRAGYQTCV</sequence>
<dbReference type="EMBL" id="NMUH01006490">
    <property type="protein sequence ID" value="MQM15381.1"/>
    <property type="molecule type" value="Genomic_DNA"/>
</dbReference>
<proteinExistence type="predicted"/>
<comment type="caution">
    <text evidence="2">The sequence shown here is derived from an EMBL/GenBank/DDBJ whole genome shotgun (WGS) entry which is preliminary data.</text>
</comment>
<name>A0A843X6D9_COLES</name>
<dbReference type="Proteomes" id="UP000652761">
    <property type="component" value="Unassembled WGS sequence"/>
</dbReference>
<keyword evidence="1" id="KW-1133">Transmembrane helix</keyword>
<keyword evidence="1" id="KW-0812">Transmembrane</keyword>
<keyword evidence="3" id="KW-1185">Reference proteome</keyword>
<accession>A0A843X6D9</accession>
<keyword evidence="1" id="KW-0472">Membrane</keyword>
<reference evidence="2" key="1">
    <citation type="submission" date="2017-07" db="EMBL/GenBank/DDBJ databases">
        <title>Taro Niue Genome Assembly and Annotation.</title>
        <authorList>
            <person name="Atibalentja N."/>
            <person name="Keating K."/>
            <person name="Fields C.J."/>
        </authorList>
    </citation>
    <scope>NUCLEOTIDE SEQUENCE</scope>
    <source>
        <strain evidence="2">Niue_2</strain>
        <tissue evidence="2">Leaf</tissue>
    </source>
</reference>
<evidence type="ECO:0000313" key="3">
    <source>
        <dbReference type="Proteomes" id="UP000652761"/>
    </source>
</evidence>
<organism evidence="2 3">
    <name type="scientific">Colocasia esculenta</name>
    <name type="common">Wild taro</name>
    <name type="synonym">Arum esculentum</name>
    <dbReference type="NCBI Taxonomy" id="4460"/>
    <lineage>
        <taxon>Eukaryota</taxon>
        <taxon>Viridiplantae</taxon>
        <taxon>Streptophyta</taxon>
        <taxon>Embryophyta</taxon>
        <taxon>Tracheophyta</taxon>
        <taxon>Spermatophyta</taxon>
        <taxon>Magnoliopsida</taxon>
        <taxon>Liliopsida</taxon>
        <taxon>Araceae</taxon>
        <taxon>Aroideae</taxon>
        <taxon>Colocasieae</taxon>
        <taxon>Colocasia</taxon>
    </lineage>
</organism>
<evidence type="ECO:0000256" key="1">
    <source>
        <dbReference type="SAM" id="Phobius"/>
    </source>
</evidence>
<evidence type="ECO:0000313" key="2">
    <source>
        <dbReference type="EMBL" id="MQM15381.1"/>
    </source>
</evidence>
<protein>
    <submittedName>
        <fullName evidence="2">Uncharacterized protein</fullName>
    </submittedName>
</protein>
<gene>
    <name evidence="2" type="ORF">Taro_048326</name>
</gene>
<dbReference type="AlphaFoldDB" id="A0A843X6D9"/>